<feature type="repeat" description="PPR" evidence="2">
    <location>
        <begin position="171"/>
        <end position="201"/>
    </location>
</feature>
<dbReference type="GO" id="GO:0003723">
    <property type="term" value="F:RNA binding"/>
    <property type="evidence" value="ECO:0007669"/>
    <property type="project" value="InterPro"/>
</dbReference>
<dbReference type="Pfam" id="PF01535">
    <property type="entry name" value="PPR"/>
    <property type="match status" value="7"/>
</dbReference>
<dbReference type="NCBIfam" id="TIGR00756">
    <property type="entry name" value="PPR"/>
    <property type="match status" value="6"/>
</dbReference>
<dbReference type="GO" id="GO:0009451">
    <property type="term" value="P:RNA modification"/>
    <property type="evidence" value="ECO:0007669"/>
    <property type="project" value="InterPro"/>
</dbReference>
<dbReference type="InterPro" id="IPR002885">
    <property type="entry name" value="PPR_rpt"/>
</dbReference>
<dbReference type="InterPro" id="IPR011990">
    <property type="entry name" value="TPR-like_helical_dom_sf"/>
</dbReference>
<reference evidence="5" key="1">
    <citation type="journal article" date="2017" name="Nat. Commun.">
        <title>The asparagus genome sheds light on the origin and evolution of a young Y chromosome.</title>
        <authorList>
            <person name="Harkess A."/>
            <person name="Zhou J."/>
            <person name="Xu C."/>
            <person name="Bowers J.E."/>
            <person name="Van der Hulst R."/>
            <person name="Ayyampalayam S."/>
            <person name="Mercati F."/>
            <person name="Riccardi P."/>
            <person name="McKain M.R."/>
            <person name="Kakrana A."/>
            <person name="Tang H."/>
            <person name="Ray J."/>
            <person name="Groenendijk J."/>
            <person name="Arikit S."/>
            <person name="Mathioni S.M."/>
            <person name="Nakano M."/>
            <person name="Shan H."/>
            <person name="Telgmann-Rauber A."/>
            <person name="Kanno A."/>
            <person name="Yue Z."/>
            <person name="Chen H."/>
            <person name="Li W."/>
            <person name="Chen Y."/>
            <person name="Xu X."/>
            <person name="Zhang Y."/>
            <person name="Luo S."/>
            <person name="Chen H."/>
            <person name="Gao J."/>
            <person name="Mao Z."/>
            <person name="Pires J.C."/>
            <person name="Luo M."/>
            <person name="Kudrna D."/>
            <person name="Wing R.A."/>
            <person name="Meyers B.C."/>
            <person name="Yi K."/>
            <person name="Kong H."/>
            <person name="Lavrijsen P."/>
            <person name="Sunseri F."/>
            <person name="Falavigna A."/>
            <person name="Ye Y."/>
            <person name="Leebens-Mack J.H."/>
            <person name="Chen G."/>
        </authorList>
    </citation>
    <scope>NUCLEOTIDE SEQUENCE [LARGE SCALE GENOMIC DNA]</scope>
    <source>
        <strain evidence="5">cv. DH0086</strain>
    </source>
</reference>
<dbReference type="FunFam" id="1.25.40.10:FF:000436">
    <property type="entry name" value="Pentatricopeptide repeat-containing protein At5g39350 family"/>
    <property type="match status" value="1"/>
</dbReference>
<dbReference type="Gene3D" id="1.25.40.10">
    <property type="entry name" value="Tetratricopeptide repeat domain"/>
    <property type="match status" value="5"/>
</dbReference>
<organism evidence="4 5">
    <name type="scientific">Asparagus officinalis</name>
    <name type="common">Garden asparagus</name>
    <dbReference type="NCBI Taxonomy" id="4686"/>
    <lineage>
        <taxon>Eukaryota</taxon>
        <taxon>Viridiplantae</taxon>
        <taxon>Streptophyta</taxon>
        <taxon>Embryophyta</taxon>
        <taxon>Tracheophyta</taxon>
        <taxon>Spermatophyta</taxon>
        <taxon>Magnoliopsida</taxon>
        <taxon>Liliopsida</taxon>
        <taxon>Asparagales</taxon>
        <taxon>Asparagaceae</taxon>
        <taxon>Asparagoideae</taxon>
        <taxon>Asparagus</taxon>
    </lineage>
</organism>
<keyword evidence="1" id="KW-0677">Repeat</keyword>
<feature type="repeat" description="PPR" evidence="2">
    <location>
        <begin position="404"/>
        <end position="438"/>
    </location>
</feature>
<dbReference type="PANTHER" id="PTHR47926">
    <property type="entry name" value="PENTATRICOPEPTIDE REPEAT-CONTAINING PROTEIN"/>
    <property type="match status" value="1"/>
</dbReference>
<dbReference type="Pfam" id="PF13041">
    <property type="entry name" value="PPR_2"/>
    <property type="match status" value="3"/>
</dbReference>
<accession>A0A5P1EAY9</accession>
<sequence>MRPFKPTAFPAISSLTSNPTIKRSIHVDAQMIKTGFNPQTYDSNLQISSLINSGGISKARELFDKMPHKNTFTCNRIISGYAKSGDIEEARLIFDRTFDRNEVTWTIMVGAYSQSNQTLESFNLFNQMRRSGIMADHVAIAAILGSCQDFNASNWVVQVHGQIVKFGFQSNLVVNNTLVDSYCKCKRLSSAQKHFDEMPERDGVSYNAMVMGFSKEGFYQESIDLFTEMRNLGLKLSQFTFSGILTAASGLGDLSLGRQVHSLVIRTNFLWNVFVTNSLLDFYSKCDLINEARTIFDRMEERDNVSYNVMISGYCWSEQREEIVKLFKEMAMTGFERKHFPFPSLLSFAASVQDLEMGKQIHAQVIVTGAVLDEIVANSLIDMYAKCGVMEKAEFIFANRKDQSTISWTAMISGHTENGQYEEALGLFCKMRRVGLSPDRATFASVIKASAGMGSLGLGQELHSYVIKSGNMSSVFSGCTILDMYAKCGCLNESFKIFGEMPERNIVSWNAVMAALAHNGEGKKAVEMLDEMVKLGFMPDWVTILSVMSACSHSGLVDKGMKIFESMGKLYMVNPRRVHYSCAIDLLGRVGRFNEVEDLINRMPFEPDEIIWNSIINSSRIHGNQKLAILASERLFDMGLKEATPYIILSNMYSKAGKWDEAAKVKKLMRARGVRKEPGYSWVEIKNQTYTFSSNDYIKDDTKDMLVKLRYKMEEAGYNRDTSCTLQNVDEGTKAESLMHHSERLAIAFALVHGPPGAPIRVMKNLRACADCHEAIKVMSKVIEREITVRDSSRFHRFRDGVCSCGDYW</sequence>
<dbReference type="PANTHER" id="PTHR47926:SF475">
    <property type="entry name" value="DYW DOMAIN-CONTAINING PROTEIN"/>
    <property type="match status" value="1"/>
</dbReference>
<dbReference type="GO" id="GO:0008270">
    <property type="term" value="F:zinc ion binding"/>
    <property type="evidence" value="ECO:0007669"/>
    <property type="project" value="InterPro"/>
</dbReference>
<evidence type="ECO:0000313" key="5">
    <source>
        <dbReference type="Proteomes" id="UP000243459"/>
    </source>
</evidence>
<feature type="repeat" description="PPR" evidence="2">
    <location>
        <begin position="303"/>
        <end position="337"/>
    </location>
</feature>
<feature type="repeat" description="PPR" evidence="2">
    <location>
        <begin position="202"/>
        <end position="236"/>
    </location>
</feature>
<dbReference type="Proteomes" id="UP000243459">
    <property type="component" value="Chromosome 9"/>
</dbReference>
<feature type="repeat" description="PPR" evidence="2">
    <location>
        <begin position="272"/>
        <end position="302"/>
    </location>
</feature>
<dbReference type="OrthoDB" id="1882346at2759"/>
<dbReference type="EMBL" id="CM007389">
    <property type="protein sequence ID" value="ONK58617.1"/>
    <property type="molecule type" value="Genomic_DNA"/>
</dbReference>
<dbReference type="PROSITE" id="PS51375">
    <property type="entry name" value="PPR"/>
    <property type="match status" value="9"/>
</dbReference>
<keyword evidence="5" id="KW-1185">Reference proteome</keyword>
<feature type="repeat" description="PPR" evidence="2">
    <location>
        <begin position="70"/>
        <end position="100"/>
    </location>
</feature>
<feature type="repeat" description="PPR" evidence="2">
    <location>
        <begin position="505"/>
        <end position="539"/>
    </location>
</feature>
<gene>
    <name evidence="4" type="ORF">A4U43_C09F14900</name>
</gene>
<feature type="domain" description="DYW" evidence="3">
    <location>
        <begin position="717"/>
        <end position="809"/>
    </location>
</feature>
<evidence type="ECO:0000313" key="4">
    <source>
        <dbReference type="EMBL" id="ONK58617.1"/>
    </source>
</evidence>
<dbReference type="OMA" id="SWVEIKH"/>
<dbReference type="InterPro" id="IPR046960">
    <property type="entry name" value="PPR_At4g14850-like_plant"/>
</dbReference>
<protein>
    <recommendedName>
        <fullName evidence="3">DYW domain-containing protein</fullName>
    </recommendedName>
</protein>
<feature type="repeat" description="PPR" evidence="2">
    <location>
        <begin position="101"/>
        <end position="135"/>
    </location>
</feature>
<evidence type="ECO:0000256" key="1">
    <source>
        <dbReference type="ARBA" id="ARBA00022737"/>
    </source>
</evidence>
<feature type="repeat" description="PPR" evidence="2">
    <location>
        <begin position="642"/>
        <end position="676"/>
    </location>
</feature>
<dbReference type="Gramene" id="ONK58617">
    <property type="protein sequence ID" value="ONK58617"/>
    <property type="gene ID" value="A4U43_C09F14900"/>
</dbReference>
<dbReference type="AlphaFoldDB" id="A0A5P1EAY9"/>
<dbReference type="FunFam" id="1.25.40.10:FF:000196">
    <property type="entry name" value="Pentatricopeptide repeat-containing protein At4g14850"/>
    <property type="match status" value="2"/>
</dbReference>
<dbReference type="Pfam" id="PF20431">
    <property type="entry name" value="E_motif"/>
    <property type="match status" value="1"/>
</dbReference>
<evidence type="ECO:0000259" key="3">
    <source>
        <dbReference type="Pfam" id="PF14432"/>
    </source>
</evidence>
<dbReference type="InterPro" id="IPR032867">
    <property type="entry name" value="DYW_dom"/>
</dbReference>
<proteinExistence type="predicted"/>
<dbReference type="FunFam" id="1.25.40.10:FF:001093">
    <property type="entry name" value="Pentatricopeptide repeat-containing protein At2g34400"/>
    <property type="match status" value="1"/>
</dbReference>
<dbReference type="InterPro" id="IPR046848">
    <property type="entry name" value="E_motif"/>
</dbReference>
<dbReference type="Pfam" id="PF14432">
    <property type="entry name" value="DYW_deaminase"/>
    <property type="match status" value="1"/>
</dbReference>
<name>A0A5P1EAY9_ASPOF</name>
<evidence type="ECO:0000256" key="2">
    <source>
        <dbReference type="PROSITE-ProRule" id="PRU00708"/>
    </source>
</evidence>